<evidence type="ECO:0000313" key="7">
    <source>
        <dbReference type="EMBL" id="PKW17082.1"/>
    </source>
</evidence>
<protein>
    <recommendedName>
        <fullName evidence="4 5">Kynureninase</fullName>
        <ecNumber evidence="4 5">3.7.1.3</ecNumber>
    </recommendedName>
    <alternativeName>
        <fullName evidence="4">L-kynurenine hydrolase</fullName>
    </alternativeName>
</protein>
<dbReference type="Pfam" id="PF22580">
    <property type="entry name" value="KYNU_C"/>
    <property type="match status" value="1"/>
</dbReference>
<feature type="binding site" evidence="4">
    <location>
        <position position="264"/>
    </location>
    <ligand>
        <name>pyridoxal 5'-phosphate</name>
        <dbReference type="ChEBI" id="CHEBI:597326"/>
    </ligand>
</feature>
<evidence type="ECO:0000256" key="5">
    <source>
        <dbReference type="NCBIfam" id="TIGR01814"/>
    </source>
</evidence>
<dbReference type="GO" id="GO:0019441">
    <property type="term" value="P:L-tryptophan catabolic process to kynurenine"/>
    <property type="evidence" value="ECO:0007669"/>
    <property type="project" value="TreeGrafter"/>
</dbReference>
<dbReference type="InterPro" id="IPR015424">
    <property type="entry name" value="PyrdxlP-dep_Trfase"/>
</dbReference>
<dbReference type="UniPathway" id="UPA00253">
    <property type="reaction ID" value="UER00329"/>
</dbReference>
<dbReference type="EMBL" id="PJNB01000001">
    <property type="protein sequence ID" value="PKW17082.1"/>
    <property type="molecule type" value="Genomic_DNA"/>
</dbReference>
<dbReference type="EC" id="3.7.1.3" evidence="4 5"/>
<comment type="similarity">
    <text evidence="4 6">Belongs to the kynureninase family.</text>
</comment>
<comment type="subunit">
    <text evidence="4 6">Homodimer.</text>
</comment>
<dbReference type="PIRSF" id="PIRSF038800">
    <property type="entry name" value="KYNU"/>
    <property type="match status" value="1"/>
</dbReference>
<feature type="binding site" evidence="4">
    <location>
        <position position="212"/>
    </location>
    <ligand>
        <name>pyridoxal 5'-phosphate</name>
        <dbReference type="ChEBI" id="CHEBI:597326"/>
    </ligand>
</feature>
<evidence type="ECO:0000256" key="6">
    <source>
        <dbReference type="PIRNR" id="PIRNR038800"/>
    </source>
</evidence>
<keyword evidence="3 4" id="KW-0663">Pyridoxal phosphate</keyword>
<dbReference type="GO" id="GO:0043420">
    <property type="term" value="P:anthranilate metabolic process"/>
    <property type="evidence" value="ECO:0007669"/>
    <property type="project" value="TreeGrafter"/>
</dbReference>
<dbReference type="GO" id="GO:0030429">
    <property type="term" value="F:kynureninase activity"/>
    <property type="evidence" value="ECO:0007669"/>
    <property type="project" value="UniProtKB-UniRule"/>
</dbReference>
<dbReference type="UniPathway" id="UPA00334">
    <property type="reaction ID" value="UER00455"/>
</dbReference>
<reference evidence="7" key="1">
    <citation type="submission" date="2017-12" db="EMBL/GenBank/DDBJ databases">
        <title>Sequencing the genomes of 1000 Actinobacteria strains.</title>
        <authorList>
            <person name="Klenk H.-P."/>
        </authorList>
    </citation>
    <scope>NUCLEOTIDE SEQUENCE [LARGE SCALE GENOMIC DNA]</scope>
    <source>
        <strain evidence="7">DSM 44228</strain>
    </source>
</reference>
<organism evidence="7 8">
    <name type="scientific">Saccharopolyspora spinosa</name>
    <dbReference type="NCBI Taxonomy" id="60894"/>
    <lineage>
        <taxon>Bacteria</taxon>
        <taxon>Bacillati</taxon>
        <taxon>Actinomycetota</taxon>
        <taxon>Actinomycetes</taxon>
        <taxon>Pseudonocardiales</taxon>
        <taxon>Pseudonocardiaceae</taxon>
        <taxon>Saccharopolyspora</taxon>
    </lineage>
</organism>
<dbReference type="InterPro" id="IPR015421">
    <property type="entry name" value="PyrdxlP-dep_Trfase_major"/>
</dbReference>
<comment type="catalytic activity">
    <reaction evidence="4 6">
        <text>L-kynurenine + H2O = anthranilate + L-alanine + H(+)</text>
        <dbReference type="Rhea" id="RHEA:16813"/>
        <dbReference type="ChEBI" id="CHEBI:15377"/>
        <dbReference type="ChEBI" id="CHEBI:15378"/>
        <dbReference type="ChEBI" id="CHEBI:16567"/>
        <dbReference type="ChEBI" id="CHEBI:57959"/>
        <dbReference type="ChEBI" id="CHEBI:57972"/>
        <dbReference type="EC" id="3.7.1.3"/>
    </reaction>
</comment>
<dbReference type="Gene3D" id="3.40.640.10">
    <property type="entry name" value="Type I PLP-dependent aspartate aminotransferase-like (Major domain)"/>
    <property type="match status" value="1"/>
</dbReference>
<evidence type="ECO:0000256" key="4">
    <source>
        <dbReference type="HAMAP-Rule" id="MF_01970"/>
    </source>
</evidence>
<keyword evidence="1 4" id="KW-0662">Pyridine nucleotide biosynthesis</keyword>
<keyword evidence="8" id="KW-1185">Reference proteome</keyword>
<dbReference type="InterPro" id="IPR015422">
    <property type="entry name" value="PyrdxlP-dep_Trfase_small"/>
</dbReference>
<comment type="catalytic activity">
    <reaction evidence="6">
        <text>3-hydroxy-L-kynurenine + H2O = 3-hydroxyanthranilate + L-alanine + H(+)</text>
        <dbReference type="Rhea" id="RHEA:25143"/>
        <dbReference type="ChEBI" id="CHEBI:15377"/>
        <dbReference type="ChEBI" id="CHEBI:15378"/>
        <dbReference type="ChEBI" id="CHEBI:36559"/>
        <dbReference type="ChEBI" id="CHEBI:57972"/>
        <dbReference type="ChEBI" id="CHEBI:58125"/>
        <dbReference type="EC" id="3.7.1.3"/>
    </reaction>
</comment>
<dbReference type="GO" id="GO:0009435">
    <property type="term" value="P:NAD+ biosynthetic process"/>
    <property type="evidence" value="ECO:0007669"/>
    <property type="project" value="UniProtKB-UniRule"/>
</dbReference>
<evidence type="ECO:0000256" key="3">
    <source>
        <dbReference type="ARBA" id="ARBA00022898"/>
    </source>
</evidence>
<feature type="binding site" evidence="4">
    <location>
        <position position="105"/>
    </location>
    <ligand>
        <name>pyridoxal 5'-phosphate</name>
        <dbReference type="ChEBI" id="CHEBI:597326"/>
    </ligand>
</feature>
<feature type="binding site" evidence="4">
    <location>
        <position position="104"/>
    </location>
    <ligand>
        <name>pyridoxal 5'-phosphate</name>
        <dbReference type="ChEBI" id="CHEBI:597326"/>
    </ligand>
</feature>
<feature type="binding site" evidence="4">
    <location>
        <position position="234"/>
    </location>
    <ligand>
        <name>pyridoxal 5'-phosphate</name>
        <dbReference type="ChEBI" id="CHEBI:597326"/>
    </ligand>
</feature>
<dbReference type="Gene3D" id="3.90.1150.10">
    <property type="entry name" value="Aspartate Aminotransferase, domain 1"/>
    <property type="match status" value="1"/>
</dbReference>
<feature type="binding site" evidence="4">
    <location>
        <position position="290"/>
    </location>
    <ligand>
        <name>pyridoxal 5'-phosphate</name>
        <dbReference type="ChEBI" id="CHEBI:597326"/>
    </ligand>
</feature>
<dbReference type="AlphaFoldDB" id="A0A2N3Y2E3"/>
<evidence type="ECO:0000256" key="2">
    <source>
        <dbReference type="ARBA" id="ARBA00022801"/>
    </source>
</evidence>
<evidence type="ECO:0000313" key="8">
    <source>
        <dbReference type="Proteomes" id="UP000233786"/>
    </source>
</evidence>
<dbReference type="GO" id="GO:0030170">
    <property type="term" value="F:pyridoxal phosphate binding"/>
    <property type="evidence" value="ECO:0007669"/>
    <property type="project" value="UniProtKB-UniRule"/>
</dbReference>
<feature type="binding site" evidence="4">
    <location>
        <begin position="132"/>
        <end position="135"/>
    </location>
    <ligand>
        <name>pyridoxal 5'-phosphate</name>
        <dbReference type="ChEBI" id="CHEBI:597326"/>
    </ligand>
</feature>
<proteinExistence type="inferred from homology"/>
<evidence type="ECO:0000256" key="1">
    <source>
        <dbReference type="ARBA" id="ARBA00022642"/>
    </source>
</evidence>
<feature type="modified residue" description="N6-(pyridoxal phosphate)lysine" evidence="4">
    <location>
        <position position="235"/>
    </location>
</feature>
<dbReference type="OrthoDB" id="9812626at2"/>
<dbReference type="SUPFAM" id="SSF53383">
    <property type="entry name" value="PLP-dependent transferases"/>
    <property type="match status" value="1"/>
</dbReference>
<dbReference type="GO" id="GO:0097053">
    <property type="term" value="P:L-kynurenine catabolic process"/>
    <property type="evidence" value="ECO:0007669"/>
    <property type="project" value="UniProtKB-UniRule"/>
</dbReference>
<feature type="binding site" evidence="4">
    <location>
        <position position="209"/>
    </location>
    <ligand>
        <name>pyridoxal 5'-phosphate</name>
        <dbReference type="ChEBI" id="CHEBI:597326"/>
    </ligand>
</feature>
<comment type="caution">
    <text evidence="7">The sequence shown here is derived from an EMBL/GenBank/DDBJ whole genome shotgun (WGS) entry which is preliminary data.</text>
</comment>
<comment type="cofactor">
    <cofactor evidence="4 6">
        <name>pyridoxal 5'-phosphate</name>
        <dbReference type="ChEBI" id="CHEBI:597326"/>
    </cofactor>
</comment>
<keyword evidence="2 4" id="KW-0378">Hydrolase</keyword>
<comment type="caution">
    <text evidence="4">Lacks conserved residue(s) required for the propagation of feature annotation.</text>
</comment>
<comment type="pathway">
    <text evidence="4 6">Amino-acid degradation; L-kynurenine degradation; L-alanine and anthranilate from L-kynurenine: step 1/1.</text>
</comment>
<dbReference type="HAMAP" id="MF_01970">
    <property type="entry name" value="Kynureninase"/>
    <property type="match status" value="1"/>
</dbReference>
<comment type="function">
    <text evidence="4 6">Catalyzes the cleavage of L-kynurenine (L-Kyn) and L-3-hydroxykynurenine (L-3OHKyn) into anthranilic acid (AA) and 3-hydroxyanthranilic acid (3-OHAA), respectively.</text>
</comment>
<dbReference type="RefSeq" id="WP_010693186.1">
    <property type="nucleotide sequence ID" value="NZ_CP061007.1"/>
</dbReference>
<sequence length="413" mass="45184">MSDRTGLLEKAHVLDEADPLRDFQDRFLTPDGADVVAYLDGNSLGRPARALPERMHRFIHQQWGQRLIRGWTDEWLNWPEAIGDRLGRAALGAAPGQVVVADSTTVMLYKLARAAVAARPGRREIVLDTDNFPTDRYVLEGIAAERGLVLKWIETDPAAGITDEQVAGAVGPDTALVVFSHVAYRSGYLADAEAITRTAHRAGALVLWDLCHSVGSVPVHLDSWDADFAVGCTYKYLNGGPGSPAFGYVNERHHGLAQQPIWGWMGHREPFTMGPGYQPADGIRGLLSGTPPILAMLPLLTGLDMLDEAGIEAVRAKSSLLTHYALELADAWLFDRGVQLASPREPERRGGHITLRRADFREVTGLLWQRGVIPDFRAPDGIRIGLAPLSTSFVEVHNGLCALHQLVDERGKP</sequence>
<dbReference type="GO" id="GO:0019805">
    <property type="term" value="P:quinolinate biosynthetic process"/>
    <property type="evidence" value="ECO:0007669"/>
    <property type="project" value="UniProtKB-UniRule"/>
</dbReference>
<name>A0A2N3Y2E3_SACSN</name>
<accession>A0A2N3Y2E3</accession>
<dbReference type="Proteomes" id="UP000233786">
    <property type="component" value="Unassembled WGS sequence"/>
</dbReference>
<dbReference type="PANTHER" id="PTHR14084:SF0">
    <property type="entry name" value="KYNURENINASE"/>
    <property type="match status" value="1"/>
</dbReference>
<gene>
    <name evidence="4" type="primary">kynU</name>
    <name evidence="7" type="ORF">A8926_5012</name>
</gene>
<dbReference type="InterPro" id="IPR010111">
    <property type="entry name" value="Kynureninase"/>
</dbReference>
<dbReference type="GO" id="GO:0005737">
    <property type="term" value="C:cytoplasm"/>
    <property type="evidence" value="ECO:0007669"/>
    <property type="project" value="UniProtKB-UniRule"/>
</dbReference>
<dbReference type="NCBIfam" id="TIGR01814">
    <property type="entry name" value="kynureninase"/>
    <property type="match status" value="1"/>
</dbReference>
<comment type="pathway">
    <text evidence="4 6">Cofactor biosynthesis; NAD(+) biosynthesis; quinolinate from L-kynurenine: step 2/3.</text>
</comment>
<dbReference type="STRING" id="994479.GCA_000194155_01414"/>
<dbReference type="PANTHER" id="PTHR14084">
    <property type="entry name" value="KYNURENINASE"/>
    <property type="match status" value="1"/>
</dbReference>